<dbReference type="SMART" id="SM00256">
    <property type="entry name" value="FBOX"/>
    <property type="match status" value="1"/>
</dbReference>
<sequence>MGSLARGDSTALQQHGQKLYQQGRFDAAIEAFTETLKFKDVDLLGVLDNRAATYSKLAQYDRALRDARQMIKRDKQDERGYLRCAKTLLLDGKPEKALELVEQLHNKLQDKMVAKCHDPFTVLPYEIARMVLEHLDFKQIVAILRVSKQWDRFLSSMRDLWMRIDLSDARGKIHWSSVRALIRRSKAMLTHAVVKNVSTSSTQRVLEFFSRCPRLESLDIWAQFGCQSFYELFKGSKRLKSLMISGEMTVPQEYISKFLASLPALERVEIHRTKSSPQSKAQWPSKLPHLRSITLGTIESSRPSEHVPALYIPRREDSLPSTVCNLEELRLESNPAVFIPYPPTFNPLDLLRLRRLDLSGVFIGDDFALPSSLEYLRVRGGAGADEFPFSNEAPFQLPHLHTLILSDVPWATNSTILVFIVDAKSPLKTLHVDSCLRLPGLQFSNFICEHAPQLTDLNISHVSGISDSVIESFVTKLPELKVLTLSFTEVTGCSVKTFADAKSAGTGGTNLERVYARGCEYMSSDAVAYGRANGIEIFT</sequence>
<dbReference type="InterPro" id="IPR032675">
    <property type="entry name" value="LRR_dom_sf"/>
</dbReference>
<protein>
    <recommendedName>
        <fullName evidence="4">F-box domain-containing protein</fullName>
    </recommendedName>
</protein>
<dbReference type="SUPFAM" id="SSF52047">
    <property type="entry name" value="RNI-like"/>
    <property type="match status" value="1"/>
</dbReference>
<dbReference type="PROSITE" id="PS50005">
    <property type="entry name" value="TPR"/>
    <property type="match status" value="1"/>
</dbReference>
<dbReference type="InterPro" id="IPR001810">
    <property type="entry name" value="F-box_dom"/>
</dbReference>
<dbReference type="Pfam" id="PF12937">
    <property type="entry name" value="F-box-like"/>
    <property type="match status" value="1"/>
</dbReference>
<keyword evidence="6" id="KW-1185">Reference proteome</keyword>
<evidence type="ECO:0000259" key="4">
    <source>
        <dbReference type="PROSITE" id="PS50181"/>
    </source>
</evidence>
<proteinExistence type="predicted"/>
<accession>A0AAD4CH85</accession>
<keyword evidence="1" id="KW-0677">Repeat</keyword>
<gene>
    <name evidence="5" type="ORF">FE257_011457</name>
</gene>
<dbReference type="PANTHER" id="PTHR22904">
    <property type="entry name" value="TPR REPEAT CONTAINING PROTEIN"/>
    <property type="match status" value="1"/>
</dbReference>
<evidence type="ECO:0000256" key="3">
    <source>
        <dbReference type="PROSITE-ProRule" id="PRU00339"/>
    </source>
</evidence>
<dbReference type="SUPFAM" id="SSF48452">
    <property type="entry name" value="TPR-like"/>
    <property type="match status" value="1"/>
</dbReference>
<organism evidence="5 6">
    <name type="scientific">Aspergillus nanangensis</name>
    <dbReference type="NCBI Taxonomy" id="2582783"/>
    <lineage>
        <taxon>Eukaryota</taxon>
        <taxon>Fungi</taxon>
        <taxon>Dikarya</taxon>
        <taxon>Ascomycota</taxon>
        <taxon>Pezizomycotina</taxon>
        <taxon>Eurotiomycetes</taxon>
        <taxon>Eurotiomycetidae</taxon>
        <taxon>Eurotiales</taxon>
        <taxon>Aspergillaceae</taxon>
        <taxon>Aspergillus</taxon>
        <taxon>Aspergillus subgen. Circumdati</taxon>
    </lineage>
</organism>
<evidence type="ECO:0000256" key="1">
    <source>
        <dbReference type="ARBA" id="ARBA00022737"/>
    </source>
</evidence>
<dbReference type="Proteomes" id="UP001194746">
    <property type="component" value="Unassembled WGS sequence"/>
</dbReference>
<dbReference type="InterPro" id="IPR019734">
    <property type="entry name" value="TPR_rpt"/>
</dbReference>
<dbReference type="EMBL" id="VCAU01000077">
    <property type="protein sequence ID" value="KAF9886425.1"/>
    <property type="molecule type" value="Genomic_DNA"/>
</dbReference>
<dbReference type="GO" id="GO:0051879">
    <property type="term" value="F:Hsp90 protein binding"/>
    <property type="evidence" value="ECO:0007669"/>
    <property type="project" value="TreeGrafter"/>
</dbReference>
<dbReference type="CDD" id="cd09917">
    <property type="entry name" value="F-box_SF"/>
    <property type="match status" value="1"/>
</dbReference>
<dbReference type="SMART" id="SM00028">
    <property type="entry name" value="TPR"/>
    <property type="match status" value="2"/>
</dbReference>
<dbReference type="AlphaFoldDB" id="A0AAD4CH85"/>
<reference evidence="5" key="1">
    <citation type="journal article" date="2019" name="Beilstein J. Org. Chem.">
        <title>Nanangenines: drimane sesquiterpenoids as the dominant metabolite cohort of a novel Australian fungus, Aspergillus nanangensis.</title>
        <authorList>
            <person name="Lacey H.J."/>
            <person name="Gilchrist C.L.M."/>
            <person name="Crombie A."/>
            <person name="Kalaitzis J.A."/>
            <person name="Vuong D."/>
            <person name="Rutledge P.J."/>
            <person name="Turner P."/>
            <person name="Pitt J.I."/>
            <person name="Lacey E."/>
            <person name="Chooi Y.H."/>
            <person name="Piggott A.M."/>
        </authorList>
    </citation>
    <scope>NUCLEOTIDE SEQUENCE</scope>
    <source>
        <strain evidence="5">MST-FP2251</strain>
    </source>
</reference>
<evidence type="ECO:0000313" key="5">
    <source>
        <dbReference type="EMBL" id="KAF9886425.1"/>
    </source>
</evidence>
<comment type="caution">
    <text evidence="5">The sequence shown here is derived from an EMBL/GenBank/DDBJ whole genome shotgun (WGS) entry which is preliminary data.</text>
</comment>
<evidence type="ECO:0000313" key="6">
    <source>
        <dbReference type="Proteomes" id="UP001194746"/>
    </source>
</evidence>
<dbReference type="PANTHER" id="PTHR22904:SF523">
    <property type="entry name" value="STRESS-INDUCED-PHOSPHOPROTEIN 1"/>
    <property type="match status" value="1"/>
</dbReference>
<feature type="repeat" description="TPR" evidence="3">
    <location>
        <begin position="9"/>
        <end position="42"/>
    </location>
</feature>
<dbReference type="SUPFAM" id="SSF81383">
    <property type="entry name" value="F-box domain"/>
    <property type="match status" value="1"/>
</dbReference>
<dbReference type="Gene3D" id="3.80.10.10">
    <property type="entry name" value="Ribonuclease Inhibitor"/>
    <property type="match status" value="2"/>
</dbReference>
<dbReference type="InterPro" id="IPR036047">
    <property type="entry name" value="F-box-like_dom_sf"/>
</dbReference>
<dbReference type="InterPro" id="IPR011990">
    <property type="entry name" value="TPR-like_helical_dom_sf"/>
</dbReference>
<reference evidence="5" key="2">
    <citation type="submission" date="2020-02" db="EMBL/GenBank/DDBJ databases">
        <authorList>
            <person name="Gilchrist C.L.M."/>
            <person name="Chooi Y.-H."/>
        </authorList>
    </citation>
    <scope>NUCLEOTIDE SEQUENCE</scope>
    <source>
        <strain evidence="5">MST-FP2251</strain>
    </source>
</reference>
<keyword evidence="2 3" id="KW-0802">TPR repeat</keyword>
<feature type="domain" description="F-box" evidence="4">
    <location>
        <begin position="117"/>
        <end position="164"/>
    </location>
</feature>
<name>A0AAD4CH85_ASPNN</name>
<dbReference type="Gene3D" id="1.25.40.10">
    <property type="entry name" value="Tetratricopeptide repeat domain"/>
    <property type="match status" value="1"/>
</dbReference>
<dbReference type="Gene3D" id="1.20.1280.50">
    <property type="match status" value="1"/>
</dbReference>
<dbReference type="PROSITE" id="PS50181">
    <property type="entry name" value="FBOX"/>
    <property type="match status" value="1"/>
</dbReference>
<evidence type="ECO:0000256" key="2">
    <source>
        <dbReference type="ARBA" id="ARBA00022803"/>
    </source>
</evidence>